<dbReference type="KEGG" id="mis:MICPUN_57148"/>
<dbReference type="OMA" id="GHVAWQA"/>
<dbReference type="InterPro" id="IPR032675">
    <property type="entry name" value="LRR_dom_sf"/>
</dbReference>
<keyword evidence="2" id="KW-0343">GTPase activation</keyword>
<dbReference type="GO" id="GO:0005096">
    <property type="term" value="F:GTPase activator activity"/>
    <property type="evidence" value="ECO:0007669"/>
    <property type="project" value="InterPro"/>
</dbReference>
<dbReference type="InterPro" id="IPR001611">
    <property type="entry name" value="Leu-rich_rpt"/>
</dbReference>
<sequence>MSAVAVEYVFKSSAAGEGEVVVRAERAALFPETSSTAHRDETGHVAWQAMPVLCEFILSSRGRQLLTSARVLELGAGIGIPGLLAGRVCTELIITDSNDAVVERLKRNVELNFGEMNCSGDAIRVENVVWGADLFPSNLAHSVDIVLGSDVIYSASSAKSFLETAEAAMAQPGGIIVLAYIPRWPNVDRALYDSIAVMKLSAEVVPLCSFMSEKTSNGHALPKGTCLLLLRRMQDVDDPAEVCTDPPEITRRQYNDDVREVFDVCIGPGNITGDLCDRLSSGIGLDCEGKQQICLVIDATGPVALTTEKARLLSDVFRVPPLINCTELKLKECWLSDGWAILTPGLLDCANKLSRLIADGDEIGVRAAKEINKLLLHCSDLKFLGLLRNPLGNDGAIAITGGLSSCSMLHSLVLSHCRIGDAGTAAIARAFPPTLQELDLSNNELSAIGVADIANAMRDSVLSKLTILNLSGNDIGASGGAELGEVLGVCVPKLQQLDLRGCGMTSTGITWLSRAIPACEDMRVLHLGSNGAGDEAMNELAPAISRCKNLKHLSLAMNSITGEGTWVLVEDLVDCLSITHIDMKGNSLGDDGAAAIADILAEVKTLEVVDLSNNEIGEEGAIAFAEEFEKPMMEEPFSWPRGLTLLLENNPEIVGAARSRLEKAVEDKNPQVEVKLSSVTAMETGFGR</sequence>
<dbReference type="InterPro" id="IPR029063">
    <property type="entry name" value="SAM-dependent_MTases_sf"/>
</dbReference>
<keyword evidence="6" id="KW-1185">Reference proteome</keyword>
<dbReference type="GO" id="GO:0005930">
    <property type="term" value="C:axoneme"/>
    <property type="evidence" value="ECO:0007669"/>
    <property type="project" value="UniProtKB-SubCell"/>
</dbReference>
<evidence type="ECO:0000313" key="6">
    <source>
        <dbReference type="Proteomes" id="UP000002009"/>
    </source>
</evidence>
<name>C1E287_MICCC</name>
<dbReference type="GO" id="GO:0005634">
    <property type="term" value="C:nucleus"/>
    <property type="evidence" value="ECO:0007669"/>
    <property type="project" value="TreeGrafter"/>
</dbReference>
<protein>
    <submittedName>
        <fullName evidence="5">Uncharacterized protein</fullName>
    </submittedName>
</protein>
<dbReference type="Pfam" id="PF13516">
    <property type="entry name" value="LRR_6"/>
    <property type="match status" value="6"/>
</dbReference>
<dbReference type="SUPFAM" id="SSF52047">
    <property type="entry name" value="RNI-like"/>
    <property type="match status" value="1"/>
</dbReference>
<gene>
    <name evidence="5" type="ORF">MICPUN_57148</name>
</gene>
<comment type="subcellular location">
    <subcellularLocation>
        <location evidence="1">Cytoplasm</location>
        <location evidence="1">Cytoskeleton</location>
        <location evidence="1">Cilium axoneme</location>
    </subcellularLocation>
</comment>
<evidence type="ECO:0000256" key="2">
    <source>
        <dbReference type="ARBA" id="ARBA00022468"/>
    </source>
</evidence>
<dbReference type="EMBL" id="CP001324">
    <property type="protein sequence ID" value="ACO62299.1"/>
    <property type="molecule type" value="Genomic_DNA"/>
</dbReference>
<dbReference type="GO" id="GO:0005829">
    <property type="term" value="C:cytosol"/>
    <property type="evidence" value="ECO:0007669"/>
    <property type="project" value="TreeGrafter"/>
</dbReference>
<dbReference type="RefSeq" id="XP_002501041.1">
    <property type="nucleotide sequence ID" value="XM_002500995.1"/>
</dbReference>
<dbReference type="Pfam" id="PF10294">
    <property type="entry name" value="Methyltransf_16"/>
    <property type="match status" value="1"/>
</dbReference>
<dbReference type="GO" id="GO:0048471">
    <property type="term" value="C:perinuclear region of cytoplasm"/>
    <property type="evidence" value="ECO:0007669"/>
    <property type="project" value="TreeGrafter"/>
</dbReference>
<evidence type="ECO:0000256" key="1">
    <source>
        <dbReference type="ARBA" id="ARBA00004430"/>
    </source>
</evidence>
<organism evidence="5 6">
    <name type="scientific">Micromonas commoda (strain RCC299 / NOUM17 / CCMP2709)</name>
    <name type="common">Picoplanktonic green alga</name>
    <dbReference type="NCBI Taxonomy" id="296587"/>
    <lineage>
        <taxon>Eukaryota</taxon>
        <taxon>Viridiplantae</taxon>
        <taxon>Chlorophyta</taxon>
        <taxon>Mamiellophyceae</taxon>
        <taxon>Mamiellales</taxon>
        <taxon>Mamiellaceae</taxon>
        <taxon>Micromonas</taxon>
    </lineage>
</organism>
<dbReference type="SUPFAM" id="SSF53335">
    <property type="entry name" value="S-adenosyl-L-methionine-dependent methyltransferases"/>
    <property type="match status" value="1"/>
</dbReference>
<evidence type="ECO:0000256" key="4">
    <source>
        <dbReference type="ARBA" id="ARBA00022737"/>
    </source>
</evidence>
<dbReference type="GO" id="GO:0006913">
    <property type="term" value="P:nucleocytoplasmic transport"/>
    <property type="evidence" value="ECO:0007669"/>
    <property type="project" value="TreeGrafter"/>
</dbReference>
<proteinExistence type="predicted"/>
<keyword evidence="3" id="KW-0433">Leucine-rich repeat</keyword>
<dbReference type="AlphaFoldDB" id="C1E287"/>
<keyword evidence="4" id="KW-0677">Repeat</keyword>
<dbReference type="GO" id="GO:0031267">
    <property type="term" value="F:small GTPase binding"/>
    <property type="evidence" value="ECO:0007669"/>
    <property type="project" value="TreeGrafter"/>
</dbReference>
<dbReference type="GeneID" id="8241807"/>
<dbReference type="PRINTS" id="PR00019">
    <property type="entry name" value="LEURICHRPT"/>
</dbReference>
<dbReference type="PANTHER" id="PTHR24113:SF12">
    <property type="entry name" value="RAN GTPASE-ACTIVATING PROTEIN 1"/>
    <property type="match status" value="1"/>
</dbReference>
<dbReference type="Gene3D" id="3.40.50.150">
    <property type="entry name" value="Vaccinia Virus protein VP39"/>
    <property type="match status" value="1"/>
</dbReference>
<dbReference type="Proteomes" id="UP000002009">
    <property type="component" value="Chromosome 3"/>
</dbReference>
<evidence type="ECO:0000313" key="5">
    <source>
        <dbReference type="EMBL" id="ACO62299.1"/>
    </source>
</evidence>
<dbReference type="InterPro" id="IPR027038">
    <property type="entry name" value="RanGap"/>
</dbReference>
<dbReference type="Gene3D" id="3.80.10.10">
    <property type="entry name" value="Ribonuclease Inhibitor"/>
    <property type="match status" value="2"/>
</dbReference>
<dbReference type="InterPro" id="IPR019410">
    <property type="entry name" value="Methyltransf_16"/>
</dbReference>
<accession>C1E287</accession>
<dbReference type="InParanoid" id="C1E287"/>
<reference evidence="5 6" key="1">
    <citation type="journal article" date="2009" name="Science">
        <title>Green evolution and dynamic adaptations revealed by genomes of the marine picoeukaryotes Micromonas.</title>
        <authorList>
            <person name="Worden A.Z."/>
            <person name="Lee J.H."/>
            <person name="Mock T."/>
            <person name="Rouze P."/>
            <person name="Simmons M.P."/>
            <person name="Aerts A.L."/>
            <person name="Allen A.E."/>
            <person name="Cuvelier M.L."/>
            <person name="Derelle E."/>
            <person name="Everett M.V."/>
            <person name="Foulon E."/>
            <person name="Grimwood J."/>
            <person name="Gundlach H."/>
            <person name="Henrissat B."/>
            <person name="Napoli C."/>
            <person name="McDonald S.M."/>
            <person name="Parker M.S."/>
            <person name="Rombauts S."/>
            <person name="Salamov A."/>
            <person name="Von Dassow P."/>
            <person name="Badger J.H."/>
            <person name="Coutinho P.M."/>
            <person name="Demir E."/>
            <person name="Dubchak I."/>
            <person name="Gentemann C."/>
            <person name="Eikrem W."/>
            <person name="Gready J.E."/>
            <person name="John U."/>
            <person name="Lanier W."/>
            <person name="Lindquist E.A."/>
            <person name="Lucas S."/>
            <person name="Mayer K.F."/>
            <person name="Moreau H."/>
            <person name="Not F."/>
            <person name="Otillar R."/>
            <person name="Panaud O."/>
            <person name="Pangilinan J."/>
            <person name="Paulsen I."/>
            <person name="Piegu B."/>
            <person name="Poliakov A."/>
            <person name="Robbens S."/>
            <person name="Schmutz J."/>
            <person name="Toulza E."/>
            <person name="Wyss T."/>
            <person name="Zelensky A."/>
            <person name="Zhou K."/>
            <person name="Armbrust E.V."/>
            <person name="Bhattacharya D."/>
            <person name="Goodenough U.W."/>
            <person name="Van de Peer Y."/>
            <person name="Grigoriev I.V."/>
        </authorList>
    </citation>
    <scope>NUCLEOTIDE SEQUENCE [LARGE SCALE GENOMIC DNA]</scope>
    <source>
        <strain evidence="6">RCC299 / NOUM17</strain>
    </source>
</reference>
<dbReference type="eggNOG" id="KOG4308">
    <property type="taxonomic scope" value="Eukaryota"/>
</dbReference>
<dbReference type="PANTHER" id="PTHR24113">
    <property type="entry name" value="RAN GTPASE-ACTIVATING PROTEIN 1"/>
    <property type="match status" value="1"/>
</dbReference>
<dbReference type="SMART" id="SM00368">
    <property type="entry name" value="LRR_RI"/>
    <property type="match status" value="8"/>
</dbReference>
<evidence type="ECO:0000256" key="3">
    <source>
        <dbReference type="ARBA" id="ARBA00022614"/>
    </source>
</evidence>
<dbReference type="CDD" id="cd02440">
    <property type="entry name" value="AdoMet_MTases"/>
    <property type="match status" value="1"/>
</dbReference>
<dbReference type="OrthoDB" id="413520at2759"/>